<dbReference type="CDD" id="cd05398">
    <property type="entry name" value="NT_ClassII-CCAase"/>
    <property type="match status" value="1"/>
</dbReference>
<dbReference type="Pfam" id="PF01743">
    <property type="entry name" value="PolyA_pol"/>
    <property type="match status" value="1"/>
</dbReference>
<dbReference type="RefSeq" id="XP_018705164.1">
    <property type="nucleotide sequence ID" value="XM_018847584.1"/>
</dbReference>
<keyword evidence="2 4" id="KW-0808">Transferase</keyword>
<organism evidence="6 7">
    <name type="scientific">Cordyceps fumosorosea (strain ARSEF 2679)</name>
    <name type="common">Isaria fumosorosea</name>
    <dbReference type="NCBI Taxonomy" id="1081104"/>
    <lineage>
        <taxon>Eukaryota</taxon>
        <taxon>Fungi</taxon>
        <taxon>Dikarya</taxon>
        <taxon>Ascomycota</taxon>
        <taxon>Pezizomycotina</taxon>
        <taxon>Sordariomycetes</taxon>
        <taxon>Hypocreomycetidae</taxon>
        <taxon>Hypocreales</taxon>
        <taxon>Cordycipitaceae</taxon>
        <taxon>Cordyceps</taxon>
    </lineage>
</organism>
<comment type="similarity">
    <text evidence="1 4">Belongs to the tRNA nucleotidyltransferase/poly(A) polymerase family.</text>
</comment>
<evidence type="ECO:0000313" key="7">
    <source>
        <dbReference type="Proteomes" id="UP000076744"/>
    </source>
</evidence>
<dbReference type="PANTHER" id="PTHR13734">
    <property type="entry name" value="TRNA-NUCLEOTIDYLTRANSFERASE"/>
    <property type="match status" value="1"/>
</dbReference>
<dbReference type="Gene3D" id="1.10.3090.10">
    <property type="entry name" value="cca-adding enzyme, domain 2"/>
    <property type="match status" value="1"/>
</dbReference>
<evidence type="ECO:0000259" key="5">
    <source>
        <dbReference type="Pfam" id="PF01743"/>
    </source>
</evidence>
<dbReference type="SUPFAM" id="SSF81891">
    <property type="entry name" value="Poly A polymerase C-terminal region-like"/>
    <property type="match status" value="1"/>
</dbReference>
<comment type="caution">
    <text evidence="6">The sequence shown here is derived from an EMBL/GenBank/DDBJ whole genome shotgun (WGS) entry which is preliminary data.</text>
</comment>
<dbReference type="SUPFAM" id="SSF81301">
    <property type="entry name" value="Nucleotidyltransferase"/>
    <property type="match status" value="1"/>
</dbReference>
<dbReference type="Proteomes" id="UP000076744">
    <property type="component" value="Unassembled WGS sequence"/>
</dbReference>
<evidence type="ECO:0000313" key="6">
    <source>
        <dbReference type="EMBL" id="OAA66140.1"/>
    </source>
</evidence>
<dbReference type="InterPro" id="IPR002646">
    <property type="entry name" value="PolA_pol_head_dom"/>
</dbReference>
<dbReference type="GeneID" id="30020270"/>
<protein>
    <submittedName>
        <fullName evidence="6">Poly A polymerase, head domain protein</fullName>
    </submittedName>
</protein>
<accession>A0A162MSA2</accession>
<gene>
    <name evidence="6" type="ORF">ISF_03978</name>
</gene>
<dbReference type="AlphaFoldDB" id="A0A162MSA2"/>
<evidence type="ECO:0000256" key="3">
    <source>
        <dbReference type="ARBA" id="ARBA00022884"/>
    </source>
</evidence>
<proteinExistence type="inferred from homology"/>
<reference evidence="6 7" key="1">
    <citation type="journal article" date="2016" name="Genome Biol. Evol.">
        <title>Divergent and convergent evolution of fungal pathogenicity.</title>
        <authorList>
            <person name="Shang Y."/>
            <person name="Xiao G."/>
            <person name="Zheng P."/>
            <person name="Cen K."/>
            <person name="Zhan S."/>
            <person name="Wang C."/>
        </authorList>
    </citation>
    <scope>NUCLEOTIDE SEQUENCE [LARGE SCALE GENOMIC DNA]</scope>
    <source>
        <strain evidence="6 7">ARSEF 2679</strain>
    </source>
</reference>
<dbReference type="InterPro" id="IPR043519">
    <property type="entry name" value="NT_sf"/>
</dbReference>
<dbReference type="Gene3D" id="3.30.460.10">
    <property type="entry name" value="Beta Polymerase, domain 2"/>
    <property type="match status" value="1"/>
</dbReference>
<keyword evidence="7" id="KW-1185">Reference proteome</keyword>
<dbReference type="GO" id="GO:0001680">
    <property type="term" value="P:tRNA 3'-terminal CCA addition"/>
    <property type="evidence" value="ECO:0007669"/>
    <property type="project" value="UniProtKB-ARBA"/>
</dbReference>
<dbReference type="GO" id="GO:0052929">
    <property type="term" value="F:ATP:3'-cytidine-cytidine-tRNA adenylyltransferase activity"/>
    <property type="evidence" value="ECO:0007669"/>
    <property type="project" value="TreeGrafter"/>
</dbReference>
<dbReference type="EMBL" id="AZHB01000008">
    <property type="protein sequence ID" value="OAA66140.1"/>
    <property type="molecule type" value="Genomic_DNA"/>
</dbReference>
<sequence>MAQVAREITLLPAEQLLREFLLECSQSFPGLEIWVTGGWVRDRLLGILSSDMDLGLSNTTGKEFGTFLEKFSARPEVVSKYSRRAAELGIPDTLFTKFHIMKRNANMFKKLETAGGRLFGLEVDMVNLRKEVYDGQSRNPDMEFGTAAEDAFRRDATVNALFFHLERQEVVDLTGRGIRDLDAKIMRTPLDPRQTFMDDPLRVLRLIRIGSRLGFAIDPAAMACMRDAEIHRLLDTMITRDRVGAELFKMMRGANPEGAFQHICDANLYMPVFVRLNSPLASTLPGMFPSPATNKPLPWPVSWSQGFQILSKVLQHKSSLAKLVDNEKNVDLVWTMAAYAPLAGLRRTKPKEVVQEAESAIRCPAKLSQVLESALRNFDAIDAMVSLVAAANEQDRPPRRSTVGMAVRSWGVTWTTQVVFALLSQAVSIGNEQVARGASATEGSMVDALLRKYSLFADFVYREALFDAATQRPLLNGNDIRAVFGLQEGGKYLKSVLERLMEWQFDHADEGAEAAQAWLLSKRAELPLPQADK</sequence>
<dbReference type="GO" id="GO:0003723">
    <property type="term" value="F:RNA binding"/>
    <property type="evidence" value="ECO:0007669"/>
    <property type="project" value="UniProtKB-KW"/>
</dbReference>
<evidence type="ECO:0000256" key="2">
    <source>
        <dbReference type="ARBA" id="ARBA00022679"/>
    </source>
</evidence>
<name>A0A162MSA2_CORFA</name>
<dbReference type="PANTHER" id="PTHR13734:SF5">
    <property type="entry name" value="CCA TRNA NUCLEOTIDYLTRANSFERASE, MITOCHONDRIAL"/>
    <property type="match status" value="1"/>
</dbReference>
<feature type="domain" description="Poly A polymerase head" evidence="5">
    <location>
        <begin position="33"/>
        <end position="187"/>
    </location>
</feature>
<dbReference type="OrthoDB" id="445712at2759"/>
<dbReference type="STRING" id="1081104.A0A162MSA2"/>
<evidence type="ECO:0000256" key="4">
    <source>
        <dbReference type="RuleBase" id="RU003953"/>
    </source>
</evidence>
<dbReference type="GO" id="GO:0052927">
    <property type="term" value="F:CC tRNA cytidylyltransferase activity"/>
    <property type="evidence" value="ECO:0007669"/>
    <property type="project" value="TreeGrafter"/>
</dbReference>
<keyword evidence="3 4" id="KW-0694">RNA-binding</keyword>
<evidence type="ECO:0000256" key="1">
    <source>
        <dbReference type="ARBA" id="ARBA00007265"/>
    </source>
</evidence>